<dbReference type="EMBL" id="JAWDJX010000014">
    <property type="protein sequence ID" value="KAK3053800.1"/>
    <property type="molecule type" value="Genomic_DNA"/>
</dbReference>
<protein>
    <recommendedName>
        <fullName evidence="1">Heterokaryon incompatibility domain-containing protein</fullName>
    </recommendedName>
</protein>
<proteinExistence type="predicted"/>
<keyword evidence="3" id="KW-1185">Reference proteome</keyword>
<dbReference type="PANTHER" id="PTHR24148:SF73">
    <property type="entry name" value="HET DOMAIN PROTEIN (AFU_ORTHOLOGUE AFUA_8G01020)"/>
    <property type="match status" value="1"/>
</dbReference>
<accession>A0AAJ0GCI6</accession>
<name>A0AAJ0GCI6_9PEZI</name>
<gene>
    <name evidence="2" type="ORF">LTR09_005080</name>
</gene>
<evidence type="ECO:0000313" key="2">
    <source>
        <dbReference type="EMBL" id="KAK3053800.1"/>
    </source>
</evidence>
<evidence type="ECO:0000313" key="3">
    <source>
        <dbReference type="Proteomes" id="UP001271007"/>
    </source>
</evidence>
<feature type="domain" description="Heterokaryon incompatibility" evidence="1">
    <location>
        <begin position="47"/>
        <end position="224"/>
    </location>
</feature>
<dbReference type="PANTHER" id="PTHR24148">
    <property type="entry name" value="ANKYRIN REPEAT DOMAIN-CONTAINING PROTEIN 39 HOMOLOG-RELATED"/>
    <property type="match status" value="1"/>
</dbReference>
<dbReference type="Proteomes" id="UP001271007">
    <property type="component" value="Unassembled WGS sequence"/>
</dbReference>
<reference evidence="2" key="1">
    <citation type="submission" date="2023-04" db="EMBL/GenBank/DDBJ databases">
        <title>Black Yeasts Isolated from many extreme environments.</title>
        <authorList>
            <person name="Coleine C."/>
            <person name="Stajich J.E."/>
            <person name="Selbmann L."/>
        </authorList>
    </citation>
    <scope>NUCLEOTIDE SEQUENCE</scope>
    <source>
        <strain evidence="2">CCFEE 5312</strain>
    </source>
</reference>
<dbReference type="InterPro" id="IPR052895">
    <property type="entry name" value="HetReg/Transcr_Mod"/>
</dbReference>
<organism evidence="2 3">
    <name type="scientific">Extremus antarcticus</name>
    <dbReference type="NCBI Taxonomy" id="702011"/>
    <lineage>
        <taxon>Eukaryota</taxon>
        <taxon>Fungi</taxon>
        <taxon>Dikarya</taxon>
        <taxon>Ascomycota</taxon>
        <taxon>Pezizomycotina</taxon>
        <taxon>Dothideomycetes</taxon>
        <taxon>Dothideomycetidae</taxon>
        <taxon>Mycosphaerellales</taxon>
        <taxon>Extremaceae</taxon>
        <taxon>Extremus</taxon>
    </lineage>
</organism>
<dbReference type="Pfam" id="PF06985">
    <property type="entry name" value="HET"/>
    <property type="match status" value="1"/>
</dbReference>
<dbReference type="InterPro" id="IPR010730">
    <property type="entry name" value="HET"/>
</dbReference>
<comment type="caution">
    <text evidence="2">The sequence shown here is derived from an EMBL/GenBank/DDBJ whole genome shotgun (WGS) entry which is preliminary data.</text>
</comment>
<evidence type="ECO:0000259" key="1">
    <source>
        <dbReference type="Pfam" id="PF06985"/>
    </source>
</evidence>
<sequence length="590" mass="65559">MSPGVFRYTPLADLESQIRLLRLQPGADEDGIACDMQVYGVAKAPEYRAISYTWGDELPLAQIRVNGEAMMVRANCAYVLWQAQLHSDEDALIWIDGICINQQDLDEKASQVAMMGDIYQNAALVLSSLGRETPDTRLVFDASAKLRILEEAEALEQRPSPLRLLYNTTAREANLTGSGQERTALKLAKDMMSKLDTGRFEQVQDAYVAFSNAPYWGRLWIVQEVALAKKVLIMCGLNSSDFDTLALISDLFNPGHASHTWDAPVSEADDLFSRAGFMLQQQFERIVAVRRDGHFDTNVPGLWYQLVKLKCFDPRDRIYGLLKLIKWPAASGPPKPDYRRPRMDLAIEVIRRLRGSMGWLENAYTLLAALDITTENVEEESRIFREQRASILRNMDHGVPREYEAACTCRMPCPPAVSWVGFRNDNYGFVHVDTDGQPYLGLQVENSASHGVHIEMHEKDDHWLAVGSEANGAELRLITAVAVQIGDVVLQLEFQLPDDALDYFLAGLQDDARDKVSQAGTLSYGSFGPVQRPFVHRAFSSYAMVGRPSPSTGPAPTLHLEVNGVPSNDGKSIVCATCGGLFIPDLGDSL</sequence>
<dbReference type="AlphaFoldDB" id="A0AAJ0GCI6"/>